<name>A0A7Y4GVP3_9BRAD</name>
<evidence type="ECO:0000313" key="4">
    <source>
        <dbReference type="Proteomes" id="UP000544122"/>
    </source>
</evidence>
<sequence length="212" mass="23252">MIPKLPGLGPLAALLLAAALSAWLGIAGPISIEGLYRWQNLLAAFAALAAAAIAYTAAMAKVKLDRQISDEQLMRRSLAILLKVEFAIQVLRQEARELEEKLGDWKNKSFKTVDLAISEPKEILEAWETLDLFPGDLILALRTLRASLVLYRTDLAKFDSQVEWESTTLASIKANPTSRASVAAKLLIQQSTDTITALRATITRLTNLLNRA</sequence>
<evidence type="ECO:0000256" key="1">
    <source>
        <dbReference type="SAM" id="Coils"/>
    </source>
</evidence>
<evidence type="ECO:0000313" key="3">
    <source>
        <dbReference type="EMBL" id="NOJ42834.1"/>
    </source>
</evidence>
<feature type="coiled-coil region" evidence="1">
    <location>
        <begin position="81"/>
        <end position="108"/>
    </location>
</feature>
<comment type="caution">
    <text evidence="3">The sequence shown here is derived from an EMBL/GenBank/DDBJ whole genome shotgun (WGS) entry which is preliminary data.</text>
</comment>
<feature type="transmembrane region" description="Helical" evidence="2">
    <location>
        <begin position="37"/>
        <end position="58"/>
    </location>
</feature>
<protein>
    <submittedName>
        <fullName evidence="3">Uncharacterized protein</fullName>
    </submittedName>
</protein>
<dbReference type="AlphaFoldDB" id="A0A7Y4GVP3"/>
<dbReference type="EMBL" id="JAAVLX010000008">
    <property type="protein sequence ID" value="NOJ42834.1"/>
    <property type="molecule type" value="Genomic_DNA"/>
</dbReference>
<organism evidence="3 4">
    <name type="scientific">Bradyrhizobium australiense</name>
    <dbReference type="NCBI Taxonomy" id="2721161"/>
    <lineage>
        <taxon>Bacteria</taxon>
        <taxon>Pseudomonadati</taxon>
        <taxon>Pseudomonadota</taxon>
        <taxon>Alphaproteobacteria</taxon>
        <taxon>Hyphomicrobiales</taxon>
        <taxon>Nitrobacteraceae</taxon>
        <taxon>Bradyrhizobium</taxon>
    </lineage>
</organism>
<proteinExistence type="predicted"/>
<keyword evidence="2" id="KW-0812">Transmembrane</keyword>
<keyword evidence="1" id="KW-0175">Coiled coil</keyword>
<keyword evidence="4" id="KW-1185">Reference proteome</keyword>
<dbReference type="Proteomes" id="UP000544122">
    <property type="component" value="Unassembled WGS sequence"/>
</dbReference>
<keyword evidence="2" id="KW-1133">Transmembrane helix</keyword>
<gene>
    <name evidence="3" type="ORF">HCN58_25175</name>
</gene>
<keyword evidence="2" id="KW-0472">Membrane</keyword>
<evidence type="ECO:0000256" key="2">
    <source>
        <dbReference type="SAM" id="Phobius"/>
    </source>
</evidence>
<reference evidence="3 4" key="1">
    <citation type="submission" date="2020-03" db="EMBL/GenBank/DDBJ databases">
        <title>Bradyrhizobium diversity isolated from nodules of Indigofera sp.</title>
        <authorList>
            <person name="Klepa M."/>
            <person name="Helene L."/>
            <person name="Hungria M."/>
        </authorList>
    </citation>
    <scope>NUCLEOTIDE SEQUENCE [LARGE SCALE GENOMIC DNA]</scope>
    <source>
        <strain evidence="3 4">WSM 1791</strain>
    </source>
</reference>
<dbReference type="RefSeq" id="WP_171582062.1">
    <property type="nucleotide sequence ID" value="NZ_JAAVLX010000008.1"/>
</dbReference>
<accession>A0A7Y4GVP3</accession>